<evidence type="ECO:0000256" key="1">
    <source>
        <dbReference type="SAM" id="MobiDB-lite"/>
    </source>
</evidence>
<feature type="region of interest" description="Disordered" evidence="1">
    <location>
        <begin position="1"/>
        <end position="22"/>
    </location>
</feature>
<dbReference type="AlphaFoldDB" id="A0A6A5VRF1"/>
<dbReference type="EMBL" id="ML976657">
    <property type="protein sequence ID" value="KAF1979924.1"/>
    <property type="molecule type" value="Genomic_DNA"/>
</dbReference>
<accession>A0A6A5VRF1</accession>
<organism evidence="2 3">
    <name type="scientific">Bimuria novae-zelandiae CBS 107.79</name>
    <dbReference type="NCBI Taxonomy" id="1447943"/>
    <lineage>
        <taxon>Eukaryota</taxon>
        <taxon>Fungi</taxon>
        <taxon>Dikarya</taxon>
        <taxon>Ascomycota</taxon>
        <taxon>Pezizomycotina</taxon>
        <taxon>Dothideomycetes</taxon>
        <taxon>Pleosporomycetidae</taxon>
        <taxon>Pleosporales</taxon>
        <taxon>Massarineae</taxon>
        <taxon>Didymosphaeriaceae</taxon>
        <taxon>Bimuria</taxon>
    </lineage>
</organism>
<reference evidence="2" key="1">
    <citation type="journal article" date="2020" name="Stud. Mycol.">
        <title>101 Dothideomycetes genomes: a test case for predicting lifestyles and emergence of pathogens.</title>
        <authorList>
            <person name="Haridas S."/>
            <person name="Albert R."/>
            <person name="Binder M."/>
            <person name="Bloem J."/>
            <person name="Labutti K."/>
            <person name="Salamov A."/>
            <person name="Andreopoulos B."/>
            <person name="Baker S."/>
            <person name="Barry K."/>
            <person name="Bills G."/>
            <person name="Bluhm B."/>
            <person name="Cannon C."/>
            <person name="Castanera R."/>
            <person name="Culley D."/>
            <person name="Daum C."/>
            <person name="Ezra D."/>
            <person name="Gonzalez J."/>
            <person name="Henrissat B."/>
            <person name="Kuo A."/>
            <person name="Liang C."/>
            <person name="Lipzen A."/>
            <person name="Lutzoni F."/>
            <person name="Magnuson J."/>
            <person name="Mondo S."/>
            <person name="Nolan M."/>
            <person name="Ohm R."/>
            <person name="Pangilinan J."/>
            <person name="Park H.-J."/>
            <person name="Ramirez L."/>
            <person name="Alfaro M."/>
            <person name="Sun H."/>
            <person name="Tritt A."/>
            <person name="Yoshinaga Y."/>
            <person name="Zwiers L.-H."/>
            <person name="Turgeon B."/>
            <person name="Goodwin S."/>
            <person name="Spatafora J."/>
            <person name="Crous P."/>
            <person name="Grigoriev I."/>
        </authorList>
    </citation>
    <scope>NUCLEOTIDE SEQUENCE</scope>
    <source>
        <strain evidence="2">CBS 107.79</strain>
    </source>
</reference>
<dbReference type="OrthoDB" id="5314997at2759"/>
<gene>
    <name evidence="2" type="ORF">BU23DRAFT_595042</name>
</gene>
<dbReference type="Proteomes" id="UP000800036">
    <property type="component" value="Unassembled WGS sequence"/>
</dbReference>
<sequence>MDDGEHCLVHSTTDSDGDNTMGDVAAVSTKPFRFMDLPKETRLMVYERIPINTKAYGTRFGVNAHDPLDVQRHGGLVVVHNTLSTGILRTSRAVYDESRAVMEAKLTEILLQPVQVLLCAGVNGGGGYSYGRKVAGSIAHYTDLREKTFGSDTMRRFSGQLYNRHQYFSKRMTERQGVYQKTWIVIELACAVATDFSDVTRTWFRGFMRIMMDTLVDEVGRKDIMFALRVVRNLPGALTKEEEQEISRHMDTIPASQMVVFSPNDEPYFHQSVPVVQGQPLEQNEWAEDWVERTYFREHAATVIAAQAHGKKTRGYGELAAKWQARPMRSGVRMLL</sequence>
<protein>
    <submittedName>
        <fullName evidence="2">Uncharacterized protein</fullName>
    </submittedName>
</protein>
<keyword evidence="3" id="KW-1185">Reference proteome</keyword>
<name>A0A6A5VRF1_9PLEO</name>
<evidence type="ECO:0000313" key="3">
    <source>
        <dbReference type="Proteomes" id="UP000800036"/>
    </source>
</evidence>
<evidence type="ECO:0000313" key="2">
    <source>
        <dbReference type="EMBL" id="KAF1979924.1"/>
    </source>
</evidence>
<proteinExistence type="predicted"/>